<name>A0AAJ0F8C2_9PEZI</name>
<dbReference type="PANTHER" id="PTHR33112:SF16">
    <property type="entry name" value="HETEROKARYON INCOMPATIBILITY DOMAIN-CONTAINING PROTEIN"/>
    <property type="match status" value="1"/>
</dbReference>
<dbReference type="Proteomes" id="UP001239445">
    <property type="component" value="Unassembled WGS sequence"/>
</dbReference>
<reference evidence="2" key="1">
    <citation type="submission" date="2023-06" db="EMBL/GenBank/DDBJ databases">
        <title>Genome-scale phylogeny and comparative genomics of the fungal order Sordariales.</title>
        <authorList>
            <consortium name="Lawrence Berkeley National Laboratory"/>
            <person name="Hensen N."/>
            <person name="Bonometti L."/>
            <person name="Westerberg I."/>
            <person name="Brannstrom I.O."/>
            <person name="Guillou S."/>
            <person name="Cros-Aarteil S."/>
            <person name="Calhoun S."/>
            <person name="Haridas S."/>
            <person name="Kuo A."/>
            <person name="Mondo S."/>
            <person name="Pangilinan J."/>
            <person name="Riley R."/>
            <person name="Labutti K."/>
            <person name="Andreopoulos B."/>
            <person name="Lipzen A."/>
            <person name="Chen C."/>
            <person name="Yanf M."/>
            <person name="Daum C."/>
            <person name="Ng V."/>
            <person name="Clum A."/>
            <person name="Steindorff A."/>
            <person name="Ohm R."/>
            <person name="Martin F."/>
            <person name="Silar P."/>
            <person name="Natvig D."/>
            <person name="Lalanne C."/>
            <person name="Gautier V."/>
            <person name="Ament-Velasquez S.L."/>
            <person name="Kruys A."/>
            <person name="Hutchinson M.I."/>
            <person name="Powell A.J."/>
            <person name="Barry K."/>
            <person name="Miller A.N."/>
            <person name="Grigoriev I.V."/>
            <person name="Debuchy R."/>
            <person name="Gladieux P."/>
            <person name="Thoren M.H."/>
            <person name="Johannesson H."/>
        </authorList>
    </citation>
    <scope>NUCLEOTIDE SEQUENCE</scope>
    <source>
        <strain evidence="2">PSN4</strain>
    </source>
</reference>
<dbReference type="AlphaFoldDB" id="A0AAJ0F8C2"/>
<proteinExistence type="predicted"/>
<evidence type="ECO:0000313" key="3">
    <source>
        <dbReference type="Proteomes" id="UP001239445"/>
    </source>
</evidence>
<dbReference type="Pfam" id="PF06985">
    <property type="entry name" value="HET"/>
    <property type="match status" value="1"/>
</dbReference>
<comment type="caution">
    <text evidence="2">The sequence shown here is derived from an EMBL/GenBank/DDBJ whole genome shotgun (WGS) entry which is preliminary data.</text>
</comment>
<evidence type="ECO:0000259" key="1">
    <source>
        <dbReference type="Pfam" id="PF06985"/>
    </source>
</evidence>
<sequence length="781" mass="89559">MPDHLCSTCRNAGFSKYGEEPMEKLWKVWQIFSSSRPSIKIGTWSAVKNRRQCPFCRLVVDSVRTVADSTGEHPEPEDIIEISNRESWKLCIVIFSFRGASIKTFSNRADLEEEANDVRRRHQHEAYRLLVSWDGCSNHGQIQFLPDSERPRGERFFGRTVDARMPDWELLRWWLRRCERCHGSLCQLGTQSDLKHQLPKNMRVIDVLEKRVVPHCTGCEYVALTYVWGDMGWPMPKMDRERFRARAADGSIPLPKPLPRTVSDAMEATRRLGYRYLWFDSLCIVQDDDADRHSQLLSMDSIYRHADLSIAAASGDHADYGLPCISSPRRFQQHREMVSGAWLAVPLPRFDEINTGSRLRWNTRAWTFQEKALSQRLLIFTDYQVYFKCSNAVWSEDTAGETSGLTRPGDEPIFRWGDECIPHDYSTRRPHSLVDFLSFGTLSLANLDRSDLFVTYRAVVEEYTKRDITFQRDALPAIEGVLGLLNPQPEAYLAGLPREFFAEAILWHPKLREECIEMVEPGVPSWSWARWKLPKGCTWFTGDMERTPSLGAAMKSMKYWTPDTVPGATPGRHFESITISANRRHLPPELYHQLGESGCLLGWPTTTTYLILFKPILRDILGPEPDALVDVFALKIPETYGIIGEVITTIGVWKKMRQYKVDMVEASRGTGFQFCSSLIPKDLRPTTTTRTWVEMQPAYFIPAVGRTGDMEGATYVPDIYVPETPGHWDVQTTVDPSHKWEVVNVIMVEWVKGVAFRRGIGKVLASAWERAKPRETFVYLG</sequence>
<keyword evidence="3" id="KW-1185">Reference proteome</keyword>
<evidence type="ECO:0000313" key="2">
    <source>
        <dbReference type="EMBL" id="KAK1752010.1"/>
    </source>
</evidence>
<dbReference type="PANTHER" id="PTHR33112">
    <property type="entry name" value="DOMAIN PROTEIN, PUTATIVE-RELATED"/>
    <property type="match status" value="1"/>
</dbReference>
<feature type="domain" description="Heterokaryon incompatibility" evidence="1">
    <location>
        <begin position="221"/>
        <end position="370"/>
    </location>
</feature>
<dbReference type="InterPro" id="IPR010730">
    <property type="entry name" value="HET"/>
</dbReference>
<dbReference type="EMBL" id="MU839840">
    <property type="protein sequence ID" value="KAK1752010.1"/>
    <property type="molecule type" value="Genomic_DNA"/>
</dbReference>
<gene>
    <name evidence="2" type="ORF">QBC47DRAFT_432833</name>
</gene>
<accession>A0AAJ0F8C2</accession>
<organism evidence="2 3">
    <name type="scientific">Echria macrotheca</name>
    <dbReference type="NCBI Taxonomy" id="438768"/>
    <lineage>
        <taxon>Eukaryota</taxon>
        <taxon>Fungi</taxon>
        <taxon>Dikarya</taxon>
        <taxon>Ascomycota</taxon>
        <taxon>Pezizomycotina</taxon>
        <taxon>Sordariomycetes</taxon>
        <taxon>Sordariomycetidae</taxon>
        <taxon>Sordariales</taxon>
        <taxon>Schizotheciaceae</taxon>
        <taxon>Echria</taxon>
    </lineage>
</organism>
<protein>
    <submittedName>
        <fullName evidence="2">Heterokaryon incompatibility protein-domain-containing protein</fullName>
    </submittedName>
</protein>